<protein>
    <submittedName>
        <fullName evidence="3">Uncharacterized protein</fullName>
    </submittedName>
</protein>
<accession>A0A8H7UT95</accession>
<evidence type="ECO:0000313" key="4">
    <source>
        <dbReference type="Proteomes" id="UP000650833"/>
    </source>
</evidence>
<dbReference type="OrthoDB" id="2246717at2759"/>
<reference evidence="3" key="1">
    <citation type="submission" date="2020-12" db="EMBL/GenBank/DDBJ databases">
        <title>Metabolic potential, ecology and presence of endohyphal bacteria is reflected in genomic diversity of Mucoromycotina.</title>
        <authorList>
            <person name="Muszewska A."/>
            <person name="Okrasinska A."/>
            <person name="Steczkiewicz K."/>
            <person name="Drgas O."/>
            <person name="Orlowska M."/>
            <person name="Perlinska-Lenart U."/>
            <person name="Aleksandrzak-Piekarczyk T."/>
            <person name="Szatraj K."/>
            <person name="Zielenkiewicz U."/>
            <person name="Pilsyk S."/>
            <person name="Malc E."/>
            <person name="Mieczkowski P."/>
            <person name="Kruszewska J.S."/>
            <person name="Biernat P."/>
            <person name="Pawlowska J."/>
        </authorList>
    </citation>
    <scope>NUCLEOTIDE SEQUENCE</scope>
    <source>
        <strain evidence="3">CBS 226.32</strain>
    </source>
</reference>
<evidence type="ECO:0000256" key="1">
    <source>
        <dbReference type="SAM" id="Phobius"/>
    </source>
</evidence>
<feature type="transmembrane region" description="Helical" evidence="1">
    <location>
        <begin position="128"/>
        <end position="149"/>
    </location>
</feature>
<keyword evidence="1" id="KW-0812">Transmembrane</keyword>
<keyword evidence="1" id="KW-0472">Membrane</keyword>
<evidence type="ECO:0000313" key="3">
    <source>
        <dbReference type="EMBL" id="KAG2197781.1"/>
    </source>
</evidence>
<organism evidence="3 4">
    <name type="scientific">Mucor plumbeus</name>
    <dbReference type="NCBI Taxonomy" id="97098"/>
    <lineage>
        <taxon>Eukaryota</taxon>
        <taxon>Fungi</taxon>
        <taxon>Fungi incertae sedis</taxon>
        <taxon>Mucoromycota</taxon>
        <taxon>Mucoromycotina</taxon>
        <taxon>Mucoromycetes</taxon>
        <taxon>Mucorales</taxon>
        <taxon>Mucorineae</taxon>
        <taxon>Mucoraceae</taxon>
        <taxon>Mucor</taxon>
    </lineage>
</organism>
<keyword evidence="1" id="KW-1133">Transmembrane helix</keyword>
<sequence>MHFYYYLALITSLFIICNQTQAQQQGDGIMPTPISTTFTSSNITSTTSTLTASTVVTTNNITTTGNSTTLSITLSPSPTSFVFTHFPFPMHTGSSSSVMSSARPSQSAPLPDDTIGKYGRLHISDAPFITFPSFTTFYLPTLLVCYYFLI</sequence>
<keyword evidence="4" id="KW-1185">Reference proteome</keyword>
<feature type="signal peptide" evidence="2">
    <location>
        <begin position="1"/>
        <end position="22"/>
    </location>
</feature>
<proteinExistence type="predicted"/>
<comment type="caution">
    <text evidence="3">The sequence shown here is derived from an EMBL/GenBank/DDBJ whole genome shotgun (WGS) entry which is preliminary data.</text>
</comment>
<evidence type="ECO:0000256" key="2">
    <source>
        <dbReference type="SAM" id="SignalP"/>
    </source>
</evidence>
<name>A0A8H7UT95_9FUNG</name>
<keyword evidence="2" id="KW-0732">Signal</keyword>
<gene>
    <name evidence="3" type="ORF">INT46_006421</name>
</gene>
<dbReference type="Proteomes" id="UP000650833">
    <property type="component" value="Unassembled WGS sequence"/>
</dbReference>
<dbReference type="AlphaFoldDB" id="A0A8H7UT95"/>
<feature type="chain" id="PRO_5034818924" evidence="2">
    <location>
        <begin position="23"/>
        <end position="150"/>
    </location>
</feature>
<dbReference type="EMBL" id="JAEPRC010000417">
    <property type="protein sequence ID" value="KAG2197781.1"/>
    <property type="molecule type" value="Genomic_DNA"/>
</dbReference>